<gene>
    <name evidence="1" type="ORF">CN613_18280</name>
</gene>
<organism evidence="1 2">
    <name type="scientific">Bacillus pseudomycoides</name>
    <dbReference type="NCBI Taxonomy" id="64104"/>
    <lineage>
        <taxon>Bacteria</taxon>
        <taxon>Bacillati</taxon>
        <taxon>Bacillota</taxon>
        <taxon>Bacilli</taxon>
        <taxon>Bacillales</taxon>
        <taxon>Bacillaceae</taxon>
        <taxon>Bacillus</taxon>
        <taxon>Bacillus cereus group</taxon>
    </lineage>
</organism>
<evidence type="ECO:0000313" key="2">
    <source>
        <dbReference type="Proteomes" id="UP000219775"/>
    </source>
</evidence>
<dbReference type="AlphaFoldDB" id="A0A2A8C370"/>
<comment type="caution">
    <text evidence="1">The sequence shown here is derived from an EMBL/GenBank/DDBJ whole genome shotgun (WGS) entry which is preliminary data.</text>
</comment>
<protein>
    <submittedName>
        <fullName evidence="1">Uncharacterized protein</fullName>
    </submittedName>
</protein>
<proteinExistence type="predicted"/>
<name>A0A2A8C370_9BACI</name>
<evidence type="ECO:0000313" key="1">
    <source>
        <dbReference type="EMBL" id="PEM67549.1"/>
    </source>
</evidence>
<dbReference type="Proteomes" id="UP000219775">
    <property type="component" value="Unassembled WGS sequence"/>
</dbReference>
<dbReference type="RefSeq" id="WP_097969151.1">
    <property type="nucleotide sequence ID" value="NZ_NUBH01000021.1"/>
</dbReference>
<sequence>MDKTIQQMIDELNVDSVEEIKPQLKNKISMMQLGLVEDSDVTAEEVEKLVDFMKLRNEFLEETPELTGNFLVGKFQQVFDEFTDSMIQKGYVEHTMSFVTDLLKCMDARAELAKIMLLRKKYDEFDTKDTFYELKNAFYRMMNKQARGNLHREMFLVTGCIHTILFDLEEQSQEHGRGVISCLTDYTTGEQKSVKQFEEEEHVPEVKKIASKEYGVELQRRIHMWKSLTFDFTSPYVMEKMYEEIFSEKEEQKDS</sequence>
<dbReference type="EMBL" id="NUDP01000063">
    <property type="protein sequence ID" value="PEM67549.1"/>
    <property type="molecule type" value="Genomic_DNA"/>
</dbReference>
<reference evidence="1 2" key="1">
    <citation type="submission" date="2017-09" db="EMBL/GenBank/DDBJ databases">
        <title>Large-scale bioinformatics analysis of Bacillus genomes uncovers conserved roles of natural products in bacterial physiology.</title>
        <authorList>
            <consortium name="Agbiome Team Llc"/>
            <person name="Bleich R.M."/>
            <person name="Grubbs K.J."/>
            <person name="Santa Maria K.C."/>
            <person name="Allen S.E."/>
            <person name="Farag S."/>
            <person name="Shank E.A."/>
            <person name="Bowers A."/>
        </authorList>
    </citation>
    <scope>NUCLEOTIDE SEQUENCE [LARGE SCALE GENOMIC DNA]</scope>
    <source>
        <strain evidence="1 2">AFS009893</strain>
    </source>
</reference>
<accession>A0A2A8C370</accession>